<sequence>MKKWHLWIAASIGLVVIAGMMIREFDVEALSRIDLSPRFFLGVVMGVLLFAVQNLILTLRFRHLCQRKLSVAEAFRINVLCEFTSAVTPSAVGGSGLAFIYLNREGVSMGRSIFTMFAALLADEAFLAISCVLLYFCVPSHLLFCLADGVGISADATNEWIKGGVQVIFIVSTLIVAVWTVILYLLLLHRPQILGWVLKGCCKIPFLRRFLPKVEKFSEEMTMASEEAKLEGGRFWLQLMGYTSLAWLSRFAIVVAILIAFHCQGNMLVAWCRQWVMWMISILSPTPGGSGVAELMFRLYYADFLPDASVAILAAMLWRAIFYYPFLVMGTLVLPKWIARKNVSKRINEKDD</sequence>
<feature type="transmembrane region" description="Helical" evidence="6">
    <location>
        <begin position="39"/>
        <end position="59"/>
    </location>
</feature>
<dbReference type="PANTHER" id="PTHR37693:SF1">
    <property type="entry name" value="INTEGRAL MEMBRANE PROTEIN"/>
    <property type="match status" value="1"/>
</dbReference>
<dbReference type="Proteomes" id="UP000480425">
    <property type="component" value="Unassembled WGS sequence"/>
</dbReference>
<reference evidence="7 8" key="1">
    <citation type="submission" date="2019-09" db="EMBL/GenBank/DDBJ databases">
        <title>Distinct polysaccharide growth profiles of human intestinal Prevotella copri isolates.</title>
        <authorList>
            <person name="Fehlner-Peach H."/>
            <person name="Magnabosco C."/>
            <person name="Raghavan V."/>
            <person name="Scher J.U."/>
            <person name="Tett A."/>
            <person name="Cox L.M."/>
            <person name="Gottsegen C."/>
            <person name="Watters A."/>
            <person name="Wiltshire- Gordon J.D."/>
            <person name="Segata N."/>
            <person name="Bonneau R."/>
            <person name="Littman D.R."/>
        </authorList>
    </citation>
    <scope>NUCLEOTIDE SEQUENCE [LARGE SCALE GENOMIC DNA]</scope>
    <source>
        <strain evidence="8">iA622</strain>
    </source>
</reference>
<gene>
    <name evidence="7" type="ORF">F7D73_13715</name>
</gene>
<dbReference type="AlphaFoldDB" id="A0A6G1U3I4"/>
<keyword evidence="5 6" id="KW-0472">Membrane</keyword>
<dbReference type="OrthoDB" id="1493331at2"/>
<evidence type="ECO:0000256" key="4">
    <source>
        <dbReference type="ARBA" id="ARBA00022989"/>
    </source>
</evidence>
<dbReference type="GO" id="GO:0005886">
    <property type="term" value="C:plasma membrane"/>
    <property type="evidence" value="ECO:0007669"/>
    <property type="project" value="UniProtKB-SubCell"/>
</dbReference>
<accession>A0A6G1U3I4</accession>
<evidence type="ECO:0000256" key="5">
    <source>
        <dbReference type="ARBA" id="ARBA00023136"/>
    </source>
</evidence>
<keyword evidence="4 6" id="KW-1133">Transmembrane helix</keyword>
<evidence type="ECO:0000256" key="2">
    <source>
        <dbReference type="ARBA" id="ARBA00022475"/>
    </source>
</evidence>
<dbReference type="RefSeq" id="WP_153125544.1">
    <property type="nucleotide sequence ID" value="NZ_VZCB01000095.1"/>
</dbReference>
<dbReference type="InterPro" id="IPR022791">
    <property type="entry name" value="L-PG_synthase/AglD"/>
</dbReference>
<evidence type="ECO:0000256" key="3">
    <source>
        <dbReference type="ARBA" id="ARBA00022692"/>
    </source>
</evidence>
<evidence type="ECO:0000313" key="7">
    <source>
        <dbReference type="EMBL" id="MQN81976.1"/>
    </source>
</evidence>
<proteinExistence type="predicted"/>
<feature type="transmembrane region" description="Helical" evidence="6">
    <location>
        <begin position="167"/>
        <end position="187"/>
    </location>
</feature>
<comment type="caution">
    <text evidence="7">The sequence shown here is derived from an EMBL/GenBank/DDBJ whole genome shotgun (WGS) entry which is preliminary data.</text>
</comment>
<name>A0A6G1U3I4_9BACT</name>
<dbReference type="EMBL" id="VZCB01000095">
    <property type="protein sequence ID" value="MQN81976.1"/>
    <property type="molecule type" value="Genomic_DNA"/>
</dbReference>
<keyword evidence="2" id="KW-1003">Cell membrane</keyword>
<dbReference type="NCBIfam" id="TIGR00374">
    <property type="entry name" value="flippase-like domain"/>
    <property type="match status" value="1"/>
</dbReference>
<dbReference type="Pfam" id="PF03706">
    <property type="entry name" value="LPG_synthase_TM"/>
    <property type="match status" value="1"/>
</dbReference>
<dbReference type="PANTHER" id="PTHR37693">
    <property type="entry name" value="PHOSPHATIDYLGLYCEROL LYSYLTRANSFERASE"/>
    <property type="match status" value="1"/>
</dbReference>
<feature type="transmembrane region" description="Helical" evidence="6">
    <location>
        <begin position="113"/>
        <end position="136"/>
    </location>
</feature>
<evidence type="ECO:0000256" key="1">
    <source>
        <dbReference type="ARBA" id="ARBA00004651"/>
    </source>
</evidence>
<comment type="subcellular location">
    <subcellularLocation>
        <location evidence="1">Cell membrane</location>
        <topology evidence="1">Multi-pass membrane protein</topology>
    </subcellularLocation>
</comment>
<evidence type="ECO:0000313" key="8">
    <source>
        <dbReference type="Proteomes" id="UP000480425"/>
    </source>
</evidence>
<evidence type="ECO:0000256" key="6">
    <source>
        <dbReference type="SAM" id="Phobius"/>
    </source>
</evidence>
<protein>
    <submittedName>
        <fullName evidence="7">Flippase-like domain-containing protein</fullName>
    </submittedName>
</protein>
<feature type="transmembrane region" description="Helical" evidence="6">
    <location>
        <begin position="245"/>
        <end position="263"/>
    </location>
</feature>
<organism evidence="7 8">
    <name type="scientific">Segatella copri</name>
    <dbReference type="NCBI Taxonomy" id="165179"/>
    <lineage>
        <taxon>Bacteria</taxon>
        <taxon>Pseudomonadati</taxon>
        <taxon>Bacteroidota</taxon>
        <taxon>Bacteroidia</taxon>
        <taxon>Bacteroidales</taxon>
        <taxon>Prevotellaceae</taxon>
        <taxon>Segatella</taxon>
    </lineage>
</organism>
<feature type="transmembrane region" description="Helical" evidence="6">
    <location>
        <begin position="79"/>
        <end position="101"/>
    </location>
</feature>
<feature type="transmembrane region" description="Helical" evidence="6">
    <location>
        <begin position="275"/>
        <end position="301"/>
    </location>
</feature>
<keyword evidence="3 6" id="KW-0812">Transmembrane</keyword>
<feature type="transmembrane region" description="Helical" evidence="6">
    <location>
        <begin position="321"/>
        <end position="339"/>
    </location>
</feature>